<sequence>VNHGPCISQPNLLHIQIAASVLWVAALIGLLGFIVFEGRQTSGYFSWTKAANPFNILLVILFSSSISLHGASAYRYSYITVIYLSDGNIWPSNSRWKGVFQEILPKSVVPLHVFMWTMPVIYILQFPQRLPSSIDKRFQIISKFGVGSSITAIVTFSIDLITFFAPLDDTISAIVFQLMLCGFDALVAILFGMKVALYFNKKNESSVRISGAREQVNTATVEESRGSKISGIRQPRKSSAVDA</sequence>
<keyword evidence="2" id="KW-0812">Transmembrane</keyword>
<comment type="caution">
    <text evidence="3">The sequence shown here is derived from an EMBL/GenBank/DDBJ whole genome shotgun (WGS) entry which is preliminary data.</text>
</comment>
<keyword evidence="4" id="KW-1185">Reference proteome</keyword>
<dbReference type="AlphaFoldDB" id="A0A1Y2CJN9"/>
<proteinExistence type="predicted"/>
<keyword evidence="2" id="KW-1133">Transmembrane helix</keyword>
<feature type="transmembrane region" description="Helical" evidence="2">
    <location>
        <begin position="144"/>
        <end position="165"/>
    </location>
</feature>
<feature type="transmembrane region" description="Helical" evidence="2">
    <location>
        <begin position="12"/>
        <end position="36"/>
    </location>
</feature>
<protein>
    <submittedName>
        <fullName evidence="3">Uncharacterized protein</fullName>
    </submittedName>
</protein>
<feature type="region of interest" description="Disordered" evidence="1">
    <location>
        <begin position="220"/>
        <end position="243"/>
    </location>
</feature>
<reference evidence="3 4" key="1">
    <citation type="submission" date="2016-07" db="EMBL/GenBank/DDBJ databases">
        <title>Pervasive Adenine N6-methylation of Active Genes in Fungi.</title>
        <authorList>
            <consortium name="DOE Joint Genome Institute"/>
            <person name="Mondo S.J."/>
            <person name="Dannebaum R.O."/>
            <person name="Kuo R.C."/>
            <person name="Labutti K."/>
            <person name="Haridas S."/>
            <person name="Kuo A."/>
            <person name="Salamov A."/>
            <person name="Ahrendt S.R."/>
            <person name="Lipzen A."/>
            <person name="Sullivan W."/>
            <person name="Andreopoulos W.B."/>
            <person name="Clum A."/>
            <person name="Lindquist E."/>
            <person name="Daum C."/>
            <person name="Ramamoorthy G.K."/>
            <person name="Gryganskyi A."/>
            <person name="Culley D."/>
            <person name="Magnuson J.K."/>
            <person name="James T.Y."/>
            <person name="O'Malley M.A."/>
            <person name="Stajich J.E."/>
            <person name="Spatafora J.W."/>
            <person name="Visel A."/>
            <person name="Grigoriev I.V."/>
        </authorList>
    </citation>
    <scope>NUCLEOTIDE SEQUENCE [LARGE SCALE GENOMIC DNA]</scope>
    <source>
        <strain evidence="3 4">JEL800</strain>
    </source>
</reference>
<keyword evidence="2" id="KW-0472">Membrane</keyword>
<evidence type="ECO:0000313" key="3">
    <source>
        <dbReference type="EMBL" id="ORY47239.1"/>
    </source>
</evidence>
<evidence type="ECO:0000256" key="1">
    <source>
        <dbReference type="SAM" id="MobiDB-lite"/>
    </source>
</evidence>
<evidence type="ECO:0000313" key="4">
    <source>
        <dbReference type="Proteomes" id="UP000193642"/>
    </source>
</evidence>
<organism evidence="3 4">
    <name type="scientific">Rhizoclosmatium globosum</name>
    <dbReference type="NCBI Taxonomy" id="329046"/>
    <lineage>
        <taxon>Eukaryota</taxon>
        <taxon>Fungi</taxon>
        <taxon>Fungi incertae sedis</taxon>
        <taxon>Chytridiomycota</taxon>
        <taxon>Chytridiomycota incertae sedis</taxon>
        <taxon>Chytridiomycetes</taxon>
        <taxon>Chytridiales</taxon>
        <taxon>Chytriomycetaceae</taxon>
        <taxon>Rhizoclosmatium</taxon>
    </lineage>
</organism>
<feature type="transmembrane region" description="Helical" evidence="2">
    <location>
        <begin position="171"/>
        <end position="193"/>
    </location>
</feature>
<name>A0A1Y2CJN9_9FUNG</name>
<evidence type="ECO:0000256" key="2">
    <source>
        <dbReference type="SAM" id="Phobius"/>
    </source>
</evidence>
<feature type="transmembrane region" description="Helical" evidence="2">
    <location>
        <begin position="56"/>
        <end position="83"/>
    </location>
</feature>
<feature type="non-terminal residue" evidence="3">
    <location>
        <position position="1"/>
    </location>
</feature>
<gene>
    <name evidence="3" type="ORF">BCR33DRAFT_714999</name>
</gene>
<dbReference type="EMBL" id="MCGO01000014">
    <property type="protein sequence ID" value="ORY47239.1"/>
    <property type="molecule type" value="Genomic_DNA"/>
</dbReference>
<accession>A0A1Y2CJN9</accession>
<dbReference type="Proteomes" id="UP000193642">
    <property type="component" value="Unassembled WGS sequence"/>
</dbReference>